<proteinExistence type="predicted"/>
<gene>
    <name evidence="2" type="ORF">OBO34_15360</name>
</gene>
<comment type="caution">
    <text evidence="2">The sequence shown here is derived from an EMBL/GenBank/DDBJ whole genome shotgun (WGS) entry which is preliminary data.</text>
</comment>
<dbReference type="Pfam" id="PF21939">
    <property type="entry name" value="Gp10_C"/>
    <property type="match status" value="1"/>
</dbReference>
<accession>A0A9J6QVX0</accession>
<evidence type="ECO:0000313" key="2">
    <source>
        <dbReference type="EMBL" id="MCU7379723.1"/>
    </source>
</evidence>
<organism evidence="2 3">
    <name type="scientific">Hominibacterium faecale</name>
    <dbReference type="NCBI Taxonomy" id="2839743"/>
    <lineage>
        <taxon>Bacteria</taxon>
        <taxon>Bacillati</taxon>
        <taxon>Bacillota</taxon>
        <taxon>Clostridia</taxon>
        <taxon>Peptostreptococcales</taxon>
        <taxon>Anaerovoracaceae</taxon>
        <taxon>Hominibacterium</taxon>
    </lineage>
</organism>
<protein>
    <recommendedName>
        <fullName evidence="1">Baseplate structural protein Gp10 C-terminal domain-containing protein</fullName>
    </recommendedName>
</protein>
<evidence type="ECO:0000313" key="3">
    <source>
        <dbReference type="Proteomes" id="UP001065549"/>
    </source>
</evidence>
<dbReference type="Proteomes" id="UP001065549">
    <property type="component" value="Unassembled WGS sequence"/>
</dbReference>
<reference evidence="2" key="1">
    <citation type="submission" date="2022-09" db="EMBL/GenBank/DDBJ databases">
        <title>Culturomic study of gut microbiota in children with autism spectrum disorder.</title>
        <authorList>
            <person name="Efimov B.A."/>
            <person name="Chaplin A.V."/>
            <person name="Sokolova S.R."/>
            <person name="Pikina A.P."/>
            <person name="Korzhanova M."/>
            <person name="Belova V."/>
            <person name="Korostin D."/>
        </authorList>
    </citation>
    <scope>NUCLEOTIDE SEQUENCE</scope>
    <source>
        <strain evidence="2">ASD5510</strain>
    </source>
</reference>
<feature type="domain" description="Baseplate structural protein Gp10 C-terminal" evidence="1">
    <location>
        <begin position="150"/>
        <end position="288"/>
    </location>
</feature>
<name>A0A9J6QVX0_9FIRM</name>
<dbReference type="InterPro" id="IPR053827">
    <property type="entry name" value="Gp10_C"/>
</dbReference>
<sequence>MIINVKFDAITGERLLLSNNNEAGVNRCVVTFENVAGSSAEITFAGHSSGSLQVVGGAVSWEITNYIFGITGTVNLTLNHGPTYEMKIPISLDISDNVMLLDKGNLTFECAVENGRIGQILNFVMPDKDSREKWENLSGGGGGLKLSSLLLNIAHPVGSIIQTTKTQAQFNPNTMLGGTWRLLRGVFLYGAEADSAITNNVLDGGEKAHALGVTEMPAHEGHLYSNRGGGGDAVSKYIPPASMASYGSTPRGWLDLASEYYPAGYTRGSSLPHNNMPPYKVVNIWERVS</sequence>
<dbReference type="AlphaFoldDB" id="A0A9J6QVX0"/>
<dbReference type="RefSeq" id="WP_269478624.1">
    <property type="nucleotide sequence ID" value="NZ_JAOSHN010000006.1"/>
</dbReference>
<keyword evidence="3" id="KW-1185">Reference proteome</keyword>
<dbReference type="EMBL" id="JAOSHN010000006">
    <property type="protein sequence ID" value="MCU7379723.1"/>
    <property type="molecule type" value="Genomic_DNA"/>
</dbReference>
<dbReference type="SUPFAM" id="SSF88874">
    <property type="entry name" value="Receptor-binding domain of short tail fibre protein gp12"/>
    <property type="match status" value="1"/>
</dbReference>
<evidence type="ECO:0000259" key="1">
    <source>
        <dbReference type="Pfam" id="PF21939"/>
    </source>
</evidence>